<comment type="caution">
    <text evidence="2">The sequence shown here is derived from an EMBL/GenBank/DDBJ whole genome shotgun (WGS) entry which is preliminary data.</text>
</comment>
<dbReference type="AlphaFoldDB" id="A0A243WES9"/>
<accession>A0A243WES9</accession>
<dbReference type="InterPro" id="IPR026444">
    <property type="entry name" value="Secre_tail"/>
</dbReference>
<dbReference type="Gene3D" id="2.60.40.10">
    <property type="entry name" value="Immunoglobulins"/>
    <property type="match status" value="1"/>
</dbReference>
<sequence>MSFNVTGYNLTAPVALTASNAFIQFRDPATNANFGSTLTLTPNSSNGGISKTIEVRTTSGAPVGAFTGFVNLENLADGVSAKVTINATNNGADAEINPAGTSPIKFSTVANVASSYQSYTVGGTNLQSDITVTAPDFFQVSLSSDFSDITAGATGNSILILRPRDGSGNITSSTITGVPIYFRYLPNDARDINNVNIFITSQPATTKTIQVSGTSVPSVELTNAFAPAANVILGSGPTSGQAMTISAKRVLKPISLSIATDQNQFNPGKTPQYEVSEDNSNWGSTVVVTPDASNYTATKTIYVRYNPTYLGKSTTSLLYQTNDSNIKIAQTFSSNTDGTNNGTLAGNALATQPVNDVTSGISVQRDLSAGSAVVNFNLPAGYNSQSNTQGYGESRLLVVSLNSSMPASAQPEDGKSYDINSGVYGGMASNQQVASGYYVVYGGSAATATVTGLDKTKTYYFYSYEFNNLFTYVSGGQQLTVGVQNAENYKTPSIPVAGIVSPGAPLPVELMAFGAKLQKGRVYVTWSTASEKDNEGFNIERSQDGKTFTSIAYQKGQGTTANKTSYEAIDNQPLIGTSYYRLKQTDSDGTISYSPVATILNGAGSMNVSVYPNPTQDVVTISLGQLVVEGAQAQVTNMMGQAIRTQQLGATGELNMRDLKPGTYFITISVGDQRFMSKVVKN</sequence>
<evidence type="ECO:0000259" key="1">
    <source>
        <dbReference type="Pfam" id="PF18962"/>
    </source>
</evidence>
<feature type="domain" description="Secretion system C-terminal sorting" evidence="1">
    <location>
        <begin position="610"/>
        <end position="680"/>
    </location>
</feature>
<gene>
    <name evidence="2" type="ORF">BXP70_10515</name>
</gene>
<organism evidence="2 3">
    <name type="scientific">Hymenobacter crusticola</name>
    <dbReference type="NCBI Taxonomy" id="1770526"/>
    <lineage>
        <taxon>Bacteria</taxon>
        <taxon>Pseudomonadati</taxon>
        <taxon>Bacteroidota</taxon>
        <taxon>Cytophagia</taxon>
        <taxon>Cytophagales</taxon>
        <taxon>Hymenobacteraceae</taxon>
        <taxon>Hymenobacter</taxon>
    </lineage>
</organism>
<dbReference type="EMBL" id="MTSE01000004">
    <property type="protein sequence ID" value="OUJ74162.1"/>
    <property type="molecule type" value="Genomic_DNA"/>
</dbReference>
<name>A0A243WES9_9BACT</name>
<dbReference type="Pfam" id="PF18962">
    <property type="entry name" value="Por_Secre_tail"/>
    <property type="match status" value="1"/>
</dbReference>
<proteinExistence type="predicted"/>
<dbReference type="InterPro" id="IPR013783">
    <property type="entry name" value="Ig-like_fold"/>
</dbReference>
<evidence type="ECO:0000313" key="3">
    <source>
        <dbReference type="Proteomes" id="UP000194873"/>
    </source>
</evidence>
<dbReference type="NCBIfam" id="TIGR04183">
    <property type="entry name" value="Por_Secre_tail"/>
    <property type="match status" value="1"/>
</dbReference>
<protein>
    <recommendedName>
        <fullName evidence="1">Secretion system C-terminal sorting domain-containing protein</fullName>
    </recommendedName>
</protein>
<dbReference type="Proteomes" id="UP000194873">
    <property type="component" value="Unassembled WGS sequence"/>
</dbReference>
<evidence type="ECO:0000313" key="2">
    <source>
        <dbReference type="EMBL" id="OUJ74162.1"/>
    </source>
</evidence>
<keyword evidence="3" id="KW-1185">Reference proteome</keyword>
<reference evidence="2 3" key="1">
    <citation type="submission" date="2017-01" db="EMBL/GenBank/DDBJ databases">
        <title>A new Hymenobacter.</title>
        <authorList>
            <person name="Liang Y."/>
            <person name="Feng F."/>
        </authorList>
    </citation>
    <scope>NUCLEOTIDE SEQUENCE [LARGE SCALE GENOMIC DNA]</scope>
    <source>
        <strain evidence="2">MIMBbqt21</strain>
    </source>
</reference>